<feature type="transmembrane region" description="Helical" evidence="1">
    <location>
        <begin position="267"/>
        <end position="287"/>
    </location>
</feature>
<feature type="transmembrane region" description="Helical" evidence="1">
    <location>
        <begin position="64"/>
        <end position="83"/>
    </location>
</feature>
<reference evidence="2 3" key="1">
    <citation type="submission" date="2018-11" db="EMBL/GenBank/DDBJ databases">
        <title>Genomes From Bacteria Associated with the Canine Oral Cavity: a Test Case for Automated Genome-Based Taxonomic Assignment.</title>
        <authorList>
            <person name="Coil D.A."/>
            <person name="Jospin G."/>
            <person name="Darling A.E."/>
            <person name="Wallis C."/>
            <person name="Davis I.J."/>
            <person name="Harris S."/>
            <person name="Eisen J.A."/>
            <person name="Holcombe L.J."/>
            <person name="O'Flynn C."/>
        </authorList>
    </citation>
    <scope>NUCLEOTIDE SEQUENCE [LARGE SCALE GENOMIC DNA]</scope>
    <source>
        <strain evidence="2 3">OH4621_COT-116</strain>
    </source>
</reference>
<comment type="caution">
    <text evidence="2">The sequence shown here is derived from an EMBL/GenBank/DDBJ whole genome shotgun (WGS) entry which is preliminary data.</text>
</comment>
<evidence type="ECO:0000256" key="1">
    <source>
        <dbReference type="SAM" id="Phobius"/>
    </source>
</evidence>
<keyword evidence="1" id="KW-1133">Transmembrane helix</keyword>
<feature type="transmembrane region" description="Helical" evidence="1">
    <location>
        <begin position="293"/>
        <end position="310"/>
    </location>
</feature>
<sequence>MKSNIIDGLYLLFVARQGYWDSSNKVNFKEFWKYIYSYFLISFLLLLCLPFLKDHIINFLQSHRFLSIISYEVIFLAIFYLLIPFGLAYENFYVEKSNTPDTFRLFFNVSNKQFSHLLLYKNSILMLPAMVISLFFFNPWITVLLFLMVHFLSQKFSKVLLDISAPKIHFGSDLSYILSLLDIVSFIKTVGIPIISVGVFMVLFVYQPEFLALQFTTFNQLLLSSLFLGTVFYSSKGFPYLFLSLINDLPYMKAIGLDTEQFIHSKMFFLLTINFLTGLIPLAVFLIYQQFSIFQTLCLCLGLLFSYLAMQGFQMREALFFKDKYIKNIKELEVYKFPLKHHIYTWLTRLLFAGLFLLDKYLSANFYWLISLIIIFVLLGSFVINYFSTVKQFTT</sequence>
<feature type="transmembrane region" description="Helical" evidence="1">
    <location>
        <begin position="368"/>
        <end position="387"/>
    </location>
</feature>
<name>A0A3P1VEK4_9STRE</name>
<dbReference type="RefSeq" id="WP_124776140.1">
    <property type="nucleotide sequence ID" value="NZ_RQZA01000002.1"/>
</dbReference>
<protein>
    <submittedName>
        <fullName evidence="2">Uncharacterized protein</fullName>
    </submittedName>
</protein>
<proteinExistence type="predicted"/>
<evidence type="ECO:0000313" key="2">
    <source>
        <dbReference type="EMBL" id="RRD31860.1"/>
    </source>
</evidence>
<keyword evidence="3" id="KW-1185">Reference proteome</keyword>
<feature type="transmembrane region" description="Helical" evidence="1">
    <location>
        <begin position="174"/>
        <end position="206"/>
    </location>
</feature>
<accession>A0A3P1VEK4</accession>
<keyword evidence="1" id="KW-0812">Transmembrane</keyword>
<evidence type="ECO:0000313" key="3">
    <source>
        <dbReference type="Proteomes" id="UP000281771"/>
    </source>
</evidence>
<keyword evidence="1" id="KW-0472">Membrane</keyword>
<organism evidence="2 3">
    <name type="scientific">Streptococcus minor</name>
    <dbReference type="NCBI Taxonomy" id="229549"/>
    <lineage>
        <taxon>Bacteria</taxon>
        <taxon>Bacillati</taxon>
        <taxon>Bacillota</taxon>
        <taxon>Bacilli</taxon>
        <taxon>Lactobacillales</taxon>
        <taxon>Streptococcaceae</taxon>
        <taxon>Streptococcus</taxon>
    </lineage>
</organism>
<dbReference type="Proteomes" id="UP000281771">
    <property type="component" value="Unassembled WGS sequence"/>
</dbReference>
<dbReference type="AlphaFoldDB" id="A0A3P1VEK4"/>
<dbReference type="EMBL" id="RQZA01000002">
    <property type="protein sequence ID" value="RRD31860.1"/>
    <property type="molecule type" value="Genomic_DNA"/>
</dbReference>
<feature type="transmembrane region" description="Helical" evidence="1">
    <location>
        <begin position="34"/>
        <end position="52"/>
    </location>
</feature>
<feature type="transmembrane region" description="Helical" evidence="1">
    <location>
        <begin position="124"/>
        <end position="153"/>
    </location>
</feature>
<gene>
    <name evidence="2" type="ORF">EII38_03675</name>
</gene>